<name>A0A382NWS1_9ZZZZ</name>
<dbReference type="InterPro" id="IPR043129">
    <property type="entry name" value="ATPase_NBD"/>
</dbReference>
<dbReference type="GO" id="GO:0006749">
    <property type="term" value="P:glutathione metabolic process"/>
    <property type="evidence" value="ECO:0007669"/>
    <property type="project" value="TreeGrafter"/>
</dbReference>
<dbReference type="SUPFAM" id="SSF53067">
    <property type="entry name" value="Actin-like ATPase domain"/>
    <property type="match status" value="1"/>
</dbReference>
<dbReference type="Pfam" id="PF05378">
    <property type="entry name" value="Hydant_A_N"/>
    <property type="match status" value="1"/>
</dbReference>
<dbReference type="GO" id="GO:0017168">
    <property type="term" value="F:5-oxoprolinase (ATP-hydrolyzing) activity"/>
    <property type="evidence" value="ECO:0007669"/>
    <property type="project" value="TreeGrafter"/>
</dbReference>
<sequence length="180" mass="20034">MKLVGVDVGGTFTDIIFADTETGRTEVNKVPTTPDDPSDGVSAAIRGLCSQFDVSPGDIDHLLHGTTIATNAILQHDGARTGMITTKNYRDILHIGRHQRPEHYSIMQEVPWQDRSLVRRQHRLTVAERIAPPTGDILQPLDENELRSAVTRLQNAGIESIAVCFLFSYLNPEHENRARE</sequence>
<feature type="non-terminal residue" evidence="2">
    <location>
        <position position="180"/>
    </location>
</feature>
<dbReference type="InterPro" id="IPR008040">
    <property type="entry name" value="Hydant_A_N"/>
</dbReference>
<organism evidence="2">
    <name type="scientific">marine metagenome</name>
    <dbReference type="NCBI Taxonomy" id="408172"/>
    <lineage>
        <taxon>unclassified sequences</taxon>
        <taxon>metagenomes</taxon>
        <taxon>ecological metagenomes</taxon>
    </lineage>
</organism>
<protein>
    <recommendedName>
        <fullName evidence="1">Hydantoinase/oxoprolinase N-terminal domain-containing protein</fullName>
    </recommendedName>
</protein>
<gene>
    <name evidence="2" type="ORF">METZ01_LOCUS317954</name>
</gene>
<dbReference type="InterPro" id="IPR045079">
    <property type="entry name" value="Oxoprolinase-like"/>
</dbReference>
<proteinExistence type="predicted"/>
<feature type="domain" description="Hydantoinase/oxoprolinase N-terminal" evidence="1">
    <location>
        <begin position="4"/>
        <end position="180"/>
    </location>
</feature>
<dbReference type="PANTHER" id="PTHR11365">
    <property type="entry name" value="5-OXOPROLINASE RELATED"/>
    <property type="match status" value="1"/>
</dbReference>
<evidence type="ECO:0000259" key="1">
    <source>
        <dbReference type="Pfam" id="PF05378"/>
    </source>
</evidence>
<dbReference type="AlphaFoldDB" id="A0A382NWS1"/>
<reference evidence="2" key="1">
    <citation type="submission" date="2018-05" db="EMBL/GenBank/DDBJ databases">
        <authorList>
            <person name="Lanie J.A."/>
            <person name="Ng W.-L."/>
            <person name="Kazmierczak K.M."/>
            <person name="Andrzejewski T.M."/>
            <person name="Davidsen T.M."/>
            <person name="Wayne K.J."/>
            <person name="Tettelin H."/>
            <person name="Glass J.I."/>
            <person name="Rusch D."/>
            <person name="Podicherti R."/>
            <person name="Tsui H.-C.T."/>
            <person name="Winkler M.E."/>
        </authorList>
    </citation>
    <scope>NUCLEOTIDE SEQUENCE</scope>
</reference>
<dbReference type="GO" id="GO:0005829">
    <property type="term" value="C:cytosol"/>
    <property type="evidence" value="ECO:0007669"/>
    <property type="project" value="TreeGrafter"/>
</dbReference>
<dbReference type="PANTHER" id="PTHR11365:SF23">
    <property type="entry name" value="HYPOTHETICAL 5-OXOPROLINASE (EUROFUNG)-RELATED"/>
    <property type="match status" value="1"/>
</dbReference>
<evidence type="ECO:0000313" key="2">
    <source>
        <dbReference type="EMBL" id="SVC65100.1"/>
    </source>
</evidence>
<dbReference type="EMBL" id="UINC01103029">
    <property type="protein sequence ID" value="SVC65100.1"/>
    <property type="molecule type" value="Genomic_DNA"/>
</dbReference>
<dbReference type="Gene3D" id="3.30.420.40">
    <property type="match status" value="1"/>
</dbReference>
<accession>A0A382NWS1</accession>